<evidence type="ECO:0000313" key="5">
    <source>
        <dbReference type="EMBL" id="PIY93762.1"/>
    </source>
</evidence>
<dbReference type="PANTHER" id="PTHR34298">
    <property type="entry name" value="SEGREGATION AND CONDENSATION PROTEIN B"/>
    <property type="match status" value="1"/>
</dbReference>
<dbReference type="Gene3D" id="1.10.10.10">
    <property type="entry name" value="Winged helix-like DNA-binding domain superfamily/Winged helix DNA-binding domain"/>
    <property type="match status" value="2"/>
</dbReference>
<gene>
    <name evidence="5" type="primary">scpB</name>
    <name evidence="5" type="ORF">COY67_03720</name>
</gene>
<keyword evidence="1" id="KW-0963">Cytoplasm</keyword>
<dbReference type="GO" id="GO:0051304">
    <property type="term" value="P:chromosome separation"/>
    <property type="evidence" value="ECO:0007669"/>
    <property type="project" value="InterPro"/>
</dbReference>
<dbReference type="Pfam" id="PF04079">
    <property type="entry name" value="SMC_ScpB"/>
    <property type="match status" value="1"/>
</dbReference>
<dbReference type="GO" id="GO:0051301">
    <property type="term" value="P:cell division"/>
    <property type="evidence" value="ECO:0007669"/>
    <property type="project" value="UniProtKB-KW"/>
</dbReference>
<dbReference type="Proteomes" id="UP000228689">
    <property type="component" value="Unassembled WGS sequence"/>
</dbReference>
<evidence type="ECO:0000256" key="4">
    <source>
        <dbReference type="ARBA" id="ARBA00023306"/>
    </source>
</evidence>
<keyword evidence="4" id="KW-0131">Cell cycle</keyword>
<dbReference type="SUPFAM" id="SSF46785">
    <property type="entry name" value="Winged helix' DNA-binding domain"/>
    <property type="match status" value="2"/>
</dbReference>
<reference evidence="6" key="1">
    <citation type="submission" date="2017-09" db="EMBL/GenBank/DDBJ databases">
        <title>Depth-based differentiation of microbial function through sediment-hosted aquifers and enrichment of novel symbionts in the deep terrestrial subsurface.</title>
        <authorList>
            <person name="Probst A.J."/>
            <person name="Ladd B."/>
            <person name="Jarett J.K."/>
            <person name="Geller-Mcgrath D.E."/>
            <person name="Sieber C.M.K."/>
            <person name="Emerson J.B."/>
            <person name="Anantharaman K."/>
            <person name="Thomas B.C."/>
            <person name="Malmstrom R."/>
            <person name="Stieglmeier M."/>
            <person name="Klingl A."/>
            <person name="Woyke T."/>
            <person name="Ryan C.M."/>
            <person name="Banfield J.F."/>
        </authorList>
    </citation>
    <scope>NUCLEOTIDE SEQUENCE [LARGE SCALE GENOMIC DNA]</scope>
</reference>
<organism evidence="5 6">
    <name type="scientific">Candidatus Komeilibacteria bacterium CG_4_10_14_0_8_um_filter_37_78</name>
    <dbReference type="NCBI Taxonomy" id="1974471"/>
    <lineage>
        <taxon>Bacteria</taxon>
        <taxon>Candidatus Komeiliibacteriota</taxon>
    </lineage>
</organism>
<evidence type="ECO:0000256" key="1">
    <source>
        <dbReference type="ARBA" id="ARBA00022490"/>
    </source>
</evidence>
<dbReference type="AlphaFoldDB" id="A0A2M7RB80"/>
<keyword evidence="3" id="KW-0159">Chromosome partition</keyword>
<evidence type="ECO:0000256" key="3">
    <source>
        <dbReference type="ARBA" id="ARBA00022829"/>
    </source>
</evidence>
<comment type="caution">
    <text evidence="5">The sequence shown here is derived from an EMBL/GenBank/DDBJ whole genome shotgun (WGS) entry which is preliminary data.</text>
</comment>
<protein>
    <submittedName>
        <fullName evidence="5">SMC-Scp complex subunit ScpB</fullName>
    </submittedName>
</protein>
<dbReference type="EMBL" id="PFMC01000085">
    <property type="protein sequence ID" value="PIY93762.1"/>
    <property type="molecule type" value="Genomic_DNA"/>
</dbReference>
<dbReference type="InterPro" id="IPR036390">
    <property type="entry name" value="WH_DNA-bd_sf"/>
</dbReference>
<accession>A0A2M7RB80</accession>
<dbReference type="PANTHER" id="PTHR34298:SF2">
    <property type="entry name" value="SEGREGATION AND CONDENSATION PROTEIN B"/>
    <property type="match status" value="1"/>
</dbReference>
<dbReference type="NCBIfam" id="TIGR00281">
    <property type="entry name" value="SMC-Scp complex subunit ScpB"/>
    <property type="match status" value="1"/>
</dbReference>
<dbReference type="InterPro" id="IPR005234">
    <property type="entry name" value="ScpB_csome_segregation"/>
</dbReference>
<keyword evidence="2" id="KW-0132">Cell division</keyword>
<evidence type="ECO:0000313" key="6">
    <source>
        <dbReference type="Proteomes" id="UP000228689"/>
    </source>
</evidence>
<proteinExistence type="predicted"/>
<dbReference type="PIRSF" id="PIRSF019345">
    <property type="entry name" value="ScpB"/>
    <property type="match status" value="1"/>
</dbReference>
<evidence type="ECO:0000256" key="2">
    <source>
        <dbReference type="ARBA" id="ARBA00022618"/>
    </source>
</evidence>
<sequence>MKNQEIKNKIESILLVATKPLKISKINDLLPGVKKEQVAKAVEELQTKYNHEESGLRIIENRGVIQLTTSPDSADVTKQFVKDETTGELTKPSLETLTIVAYRQPITKAELEQIRGVNCSMILRNLMIRGLVRRKENKQSLTTYYSVTVEFLKFLGINRVEELPDYAKLNDNINLKKLLDPNYDDSIVIEEKSETEPVIDETVDIEEIDDAPATTLSVNVYH</sequence>
<dbReference type="InterPro" id="IPR036388">
    <property type="entry name" value="WH-like_DNA-bd_sf"/>
</dbReference>
<name>A0A2M7RB80_9BACT</name>